<gene>
    <name evidence="1" type="ORF">MML48_2g00013713</name>
</gene>
<evidence type="ECO:0000313" key="1">
    <source>
        <dbReference type="EMBL" id="KAI4468127.1"/>
    </source>
</evidence>
<dbReference type="Proteomes" id="UP001056778">
    <property type="component" value="Chromosome 2"/>
</dbReference>
<dbReference type="EMBL" id="CM043016">
    <property type="protein sequence ID" value="KAI4468127.1"/>
    <property type="molecule type" value="Genomic_DNA"/>
</dbReference>
<name>A0ACB9TMQ8_HOLOL</name>
<reference evidence="1" key="1">
    <citation type="submission" date="2022-04" db="EMBL/GenBank/DDBJ databases">
        <title>Chromosome-scale genome assembly of Holotrichia oblita Faldermann.</title>
        <authorList>
            <person name="Rongchong L."/>
        </authorList>
    </citation>
    <scope>NUCLEOTIDE SEQUENCE</scope>
    <source>
        <strain evidence="1">81SQS9</strain>
    </source>
</reference>
<accession>A0ACB9TMQ8</accession>
<comment type="caution">
    <text evidence="1">The sequence shown here is derived from an EMBL/GenBank/DDBJ whole genome shotgun (WGS) entry which is preliminary data.</text>
</comment>
<keyword evidence="1" id="KW-0687">Ribonucleoprotein</keyword>
<sequence>MSILPLLLLVGVTSSKYLSNYGNADTFQPIVTTSQARRICAALCMAGLGGKACGDDCLDIIPTSLPVQSVNSSGEYSSGVHVARRNICPVLCANKLGYPLCNCTTTDTSNANKDIDFVQICGNVCLNLNYRITGCQSCEVYQTTAEMHGDKSFSLSVDRSVQSVDWDEWCRQMCSVGDGGIACNCDILPMSLQVD</sequence>
<organism evidence="1 2">
    <name type="scientific">Holotrichia oblita</name>
    <name type="common">Chafer beetle</name>
    <dbReference type="NCBI Taxonomy" id="644536"/>
    <lineage>
        <taxon>Eukaryota</taxon>
        <taxon>Metazoa</taxon>
        <taxon>Ecdysozoa</taxon>
        <taxon>Arthropoda</taxon>
        <taxon>Hexapoda</taxon>
        <taxon>Insecta</taxon>
        <taxon>Pterygota</taxon>
        <taxon>Neoptera</taxon>
        <taxon>Endopterygota</taxon>
        <taxon>Coleoptera</taxon>
        <taxon>Polyphaga</taxon>
        <taxon>Scarabaeiformia</taxon>
        <taxon>Scarabaeidae</taxon>
        <taxon>Melolonthinae</taxon>
        <taxon>Holotrichia</taxon>
    </lineage>
</organism>
<keyword evidence="2" id="KW-1185">Reference proteome</keyword>
<evidence type="ECO:0000313" key="2">
    <source>
        <dbReference type="Proteomes" id="UP001056778"/>
    </source>
</evidence>
<proteinExistence type="predicted"/>
<protein>
    <submittedName>
        <fullName evidence="1">50s/60s ribosomal protein l14/l23</fullName>
    </submittedName>
</protein>
<keyword evidence="1" id="KW-0689">Ribosomal protein</keyword>